<sequence>MDRKSPRQLVSSVRPLAIRADQRGNGPRGGQQGEHLRRGIRRGDIRADVDIDLLLDLLASTTYCRVLFGHLPVTSSLAEQVVQVVLAGVATEQWRSQHEGPDQV</sequence>
<evidence type="ECO:0000256" key="1">
    <source>
        <dbReference type="ARBA" id="ARBA00023015"/>
    </source>
</evidence>
<feature type="domain" description="Tetracyclin repressor-like C-terminal" evidence="4">
    <location>
        <begin position="25"/>
        <end position="85"/>
    </location>
</feature>
<evidence type="ECO:0000256" key="2">
    <source>
        <dbReference type="ARBA" id="ARBA00023163"/>
    </source>
</evidence>
<keyword evidence="6" id="KW-1185">Reference proteome</keyword>
<dbReference type="Proteomes" id="UP001229952">
    <property type="component" value="Chromosome"/>
</dbReference>
<protein>
    <submittedName>
        <fullName evidence="5">TetR/AcrR family transcriptional regulator C-terminal ligand-binding domain-containing protein</fullName>
    </submittedName>
</protein>
<feature type="region of interest" description="Disordered" evidence="3">
    <location>
        <begin position="1"/>
        <end position="39"/>
    </location>
</feature>
<dbReference type="InterPro" id="IPR011075">
    <property type="entry name" value="TetR_C"/>
</dbReference>
<keyword evidence="1" id="KW-0805">Transcription regulation</keyword>
<name>A0ABY9I470_9ACTN</name>
<dbReference type="Gene3D" id="1.10.357.10">
    <property type="entry name" value="Tetracycline Repressor, domain 2"/>
    <property type="match status" value="1"/>
</dbReference>
<evidence type="ECO:0000313" key="5">
    <source>
        <dbReference type="EMBL" id="WLQ41660.1"/>
    </source>
</evidence>
<proteinExistence type="predicted"/>
<dbReference type="Pfam" id="PF16859">
    <property type="entry name" value="TetR_C_11"/>
    <property type="match status" value="1"/>
</dbReference>
<dbReference type="EMBL" id="CP120992">
    <property type="protein sequence ID" value="WLQ41660.1"/>
    <property type="molecule type" value="Genomic_DNA"/>
</dbReference>
<keyword evidence="2" id="KW-0804">Transcription</keyword>
<evidence type="ECO:0000313" key="6">
    <source>
        <dbReference type="Proteomes" id="UP001229952"/>
    </source>
</evidence>
<dbReference type="SUPFAM" id="SSF48498">
    <property type="entry name" value="Tetracyclin repressor-like, C-terminal domain"/>
    <property type="match status" value="1"/>
</dbReference>
<gene>
    <name evidence="5" type="ORF">P8A22_17710</name>
</gene>
<accession>A0ABY9I470</accession>
<organism evidence="5 6">
    <name type="scientific">Streptomyces laculatispora</name>
    <dbReference type="NCBI Taxonomy" id="887464"/>
    <lineage>
        <taxon>Bacteria</taxon>
        <taxon>Bacillati</taxon>
        <taxon>Actinomycetota</taxon>
        <taxon>Actinomycetes</taxon>
        <taxon>Kitasatosporales</taxon>
        <taxon>Streptomycetaceae</taxon>
        <taxon>Streptomyces</taxon>
    </lineage>
</organism>
<evidence type="ECO:0000256" key="3">
    <source>
        <dbReference type="SAM" id="MobiDB-lite"/>
    </source>
</evidence>
<reference evidence="5 6" key="1">
    <citation type="submission" date="2023-03" db="EMBL/GenBank/DDBJ databases">
        <title>Isolation and description of six Streptomyces strains from soil environments, able to metabolize different microbial glucans.</title>
        <authorList>
            <person name="Widen T."/>
            <person name="Larsbrink J."/>
        </authorList>
    </citation>
    <scope>NUCLEOTIDE SEQUENCE [LARGE SCALE GENOMIC DNA]</scope>
    <source>
        <strain evidence="5 6">Mut2</strain>
    </source>
</reference>
<dbReference type="InterPro" id="IPR036271">
    <property type="entry name" value="Tet_transcr_reg_TetR-rel_C_sf"/>
</dbReference>
<dbReference type="RefSeq" id="WP_306088552.1">
    <property type="nucleotide sequence ID" value="NZ_CP120992.1"/>
</dbReference>
<evidence type="ECO:0000259" key="4">
    <source>
        <dbReference type="Pfam" id="PF16859"/>
    </source>
</evidence>